<evidence type="ECO:0000256" key="2">
    <source>
        <dbReference type="ARBA" id="ARBA00022692"/>
    </source>
</evidence>
<dbReference type="GO" id="GO:0005886">
    <property type="term" value="C:plasma membrane"/>
    <property type="evidence" value="ECO:0007669"/>
    <property type="project" value="TreeGrafter"/>
</dbReference>
<feature type="transmembrane region" description="Helical" evidence="6">
    <location>
        <begin position="49"/>
        <end position="69"/>
    </location>
</feature>
<dbReference type="GO" id="GO:0032153">
    <property type="term" value="C:cell division site"/>
    <property type="evidence" value="ECO:0007669"/>
    <property type="project" value="TreeGrafter"/>
</dbReference>
<keyword evidence="4 6" id="KW-1133">Transmembrane helix</keyword>
<keyword evidence="2 6" id="KW-0812">Transmembrane</keyword>
<evidence type="ECO:0000256" key="6">
    <source>
        <dbReference type="SAM" id="Phobius"/>
    </source>
</evidence>
<dbReference type="GO" id="GO:0051301">
    <property type="term" value="P:cell division"/>
    <property type="evidence" value="ECO:0007669"/>
    <property type="project" value="InterPro"/>
</dbReference>
<feature type="transmembrane region" description="Helical" evidence="6">
    <location>
        <begin position="166"/>
        <end position="182"/>
    </location>
</feature>
<evidence type="ECO:0000256" key="5">
    <source>
        <dbReference type="ARBA" id="ARBA00023136"/>
    </source>
</evidence>
<evidence type="ECO:0000256" key="3">
    <source>
        <dbReference type="ARBA" id="ARBA00022960"/>
    </source>
</evidence>
<feature type="transmembrane region" description="Helical" evidence="6">
    <location>
        <begin position="75"/>
        <end position="95"/>
    </location>
</feature>
<dbReference type="InterPro" id="IPR001182">
    <property type="entry name" value="FtsW/RodA"/>
</dbReference>
<feature type="transmembrane region" description="Helical" evidence="6">
    <location>
        <begin position="188"/>
        <end position="206"/>
    </location>
</feature>
<protein>
    <submittedName>
        <fullName evidence="7">Rod shape-determining protein RodA</fullName>
    </submittedName>
</protein>
<reference evidence="8" key="1">
    <citation type="submission" date="2017-09" db="EMBL/GenBank/DDBJ databases">
        <title>Depth-based differentiation of microbial function through sediment-hosted aquifers and enrichment of novel symbionts in the deep terrestrial subsurface.</title>
        <authorList>
            <person name="Probst A.J."/>
            <person name="Ladd B."/>
            <person name="Jarett J.K."/>
            <person name="Geller-Mcgrath D.E."/>
            <person name="Sieber C.M.K."/>
            <person name="Emerson J.B."/>
            <person name="Anantharaman K."/>
            <person name="Thomas B.C."/>
            <person name="Malmstrom R."/>
            <person name="Stieglmeier M."/>
            <person name="Klingl A."/>
            <person name="Woyke T."/>
            <person name="Ryan C.M."/>
            <person name="Banfield J.F."/>
        </authorList>
    </citation>
    <scope>NUCLEOTIDE SEQUENCE [LARGE SCALE GENOMIC DNA]</scope>
</reference>
<evidence type="ECO:0000313" key="8">
    <source>
        <dbReference type="Proteomes" id="UP000230055"/>
    </source>
</evidence>
<dbReference type="InterPro" id="IPR011923">
    <property type="entry name" value="RodA/MrdB"/>
</dbReference>
<dbReference type="Pfam" id="PF01098">
    <property type="entry name" value="FTSW_RODA_SPOVE"/>
    <property type="match status" value="1"/>
</dbReference>
<evidence type="ECO:0000256" key="4">
    <source>
        <dbReference type="ARBA" id="ARBA00022989"/>
    </source>
</evidence>
<evidence type="ECO:0000256" key="1">
    <source>
        <dbReference type="ARBA" id="ARBA00004141"/>
    </source>
</evidence>
<dbReference type="Proteomes" id="UP000230055">
    <property type="component" value="Unassembled WGS sequence"/>
</dbReference>
<gene>
    <name evidence="7" type="ORF">COY72_00675</name>
</gene>
<dbReference type="GO" id="GO:0008360">
    <property type="term" value="P:regulation of cell shape"/>
    <property type="evidence" value="ECO:0007669"/>
    <property type="project" value="UniProtKB-KW"/>
</dbReference>
<proteinExistence type="predicted"/>
<sequence length="368" mass="41998">MNFNEFLLHLKKLDWILIIATVLLVAIGLLSIYSSSLNKGNFLNFKKQIVFSVISIFLMFLFSFFDWRIFKENPYLILVLYFLCLLSLIGLFFFAPEIRGTKSWYKIGFISIDPIEFTKIIITILLAKYFSKRHIEMYRTSHIFISGLYFLIPTILIFFQPNLGSVLILAILWLGILIISGIKVRHFFILFLLFLLILALGWQFFLKDYQKQRIISFFQPKFEPKGIGWSQIQAKIAIGVGGIFGQGLFKGSQTQLGFLPEPQTDFIFSAIAEETGLLGVLILLLFFLILIWRIIKIALISESNFPRLFASGLAILFLSQIFIHIGMNLGILPIIGIPLPLVSYGGSSLISHFIALGILQSFRTNLPT</sequence>
<dbReference type="EMBL" id="PFLX01000016">
    <property type="protein sequence ID" value="PIY90964.1"/>
    <property type="molecule type" value="Genomic_DNA"/>
</dbReference>
<dbReference type="PANTHER" id="PTHR30474:SF1">
    <property type="entry name" value="PEPTIDOGLYCAN GLYCOSYLTRANSFERASE MRDB"/>
    <property type="match status" value="1"/>
</dbReference>
<dbReference type="GO" id="GO:0015648">
    <property type="term" value="F:lipid-linked peptidoglycan transporter activity"/>
    <property type="evidence" value="ECO:0007669"/>
    <property type="project" value="TreeGrafter"/>
</dbReference>
<keyword evidence="3" id="KW-0133">Cell shape</keyword>
<evidence type="ECO:0000313" key="7">
    <source>
        <dbReference type="EMBL" id="PIY90964.1"/>
    </source>
</evidence>
<dbReference type="PANTHER" id="PTHR30474">
    <property type="entry name" value="CELL CYCLE PROTEIN"/>
    <property type="match status" value="1"/>
</dbReference>
<dbReference type="AlphaFoldDB" id="A0A2M7R839"/>
<dbReference type="NCBIfam" id="TIGR02210">
    <property type="entry name" value="rodA_shape"/>
    <property type="match status" value="1"/>
</dbReference>
<keyword evidence="5 6" id="KW-0472">Membrane</keyword>
<feature type="transmembrane region" description="Helical" evidence="6">
    <location>
        <begin position="142"/>
        <end position="159"/>
    </location>
</feature>
<feature type="transmembrane region" description="Helical" evidence="6">
    <location>
        <begin position="313"/>
        <end position="335"/>
    </location>
</feature>
<organism evidence="7 8">
    <name type="scientific">Candidatus Nealsonbacteria bacterium CG_4_10_14_0_8_um_filter_35_10</name>
    <dbReference type="NCBI Taxonomy" id="1974683"/>
    <lineage>
        <taxon>Bacteria</taxon>
        <taxon>Candidatus Nealsoniibacteriota</taxon>
    </lineage>
</organism>
<comment type="caution">
    <text evidence="7">The sequence shown here is derived from an EMBL/GenBank/DDBJ whole genome shotgun (WGS) entry which is preliminary data.</text>
</comment>
<comment type="subcellular location">
    <subcellularLocation>
        <location evidence="1">Membrane</location>
        <topology evidence="1">Multi-pass membrane protein</topology>
    </subcellularLocation>
</comment>
<feature type="transmembrane region" description="Helical" evidence="6">
    <location>
        <begin position="341"/>
        <end position="359"/>
    </location>
</feature>
<name>A0A2M7R839_9BACT</name>
<feature type="transmembrane region" description="Helical" evidence="6">
    <location>
        <begin position="15"/>
        <end position="37"/>
    </location>
</feature>
<accession>A0A2M7R839</accession>
<feature type="transmembrane region" description="Helical" evidence="6">
    <location>
        <begin position="266"/>
        <end position="292"/>
    </location>
</feature>